<accession>I7A3C5</accession>
<evidence type="ECO:0000256" key="2">
    <source>
        <dbReference type="ARBA" id="ARBA00022679"/>
    </source>
</evidence>
<dbReference type="OrthoDB" id="9797795at2"/>
<dbReference type="AlphaFoldDB" id="I7A3C5"/>
<dbReference type="GO" id="GO:0009244">
    <property type="term" value="P:lipopolysaccharide core region biosynthetic process"/>
    <property type="evidence" value="ECO:0007669"/>
    <property type="project" value="TreeGrafter"/>
</dbReference>
<evidence type="ECO:0000313" key="3">
    <source>
        <dbReference type="EMBL" id="AFN75723.1"/>
    </source>
</evidence>
<dbReference type="KEGG" id="mro:MROS_2493"/>
<dbReference type="GO" id="GO:0005829">
    <property type="term" value="C:cytosol"/>
    <property type="evidence" value="ECO:0007669"/>
    <property type="project" value="TreeGrafter"/>
</dbReference>
<dbReference type="InterPro" id="IPR051199">
    <property type="entry name" value="LPS_LOS_Heptosyltrfase"/>
</dbReference>
<organism evidence="3 4">
    <name type="scientific">Melioribacter roseus (strain DSM 23840 / JCM 17771 / VKM B-2668 / P3M-2)</name>
    <dbReference type="NCBI Taxonomy" id="1191523"/>
    <lineage>
        <taxon>Bacteria</taxon>
        <taxon>Pseudomonadati</taxon>
        <taxon>Ignavibacteriota</taxon>
        <taxon>Ignavibacteria</taxon>
        <taxon>Ignavibacteriales</taxon>
        <taxon>Melioribacteraceae</taxon>
        <taxon>Melioribacter</taxon>
    </lineage>
</organism>
<proteinExistence type="predicted"/>
<dbReference type="GO" id="GO:0008713">
    <property type="term" value="F:ADP-heptose-lipopolysaccharide heptosyltransferase activity"/>
    <property type="evidence" value="ECO:0007669"/>
    <property type="project" value="TreeGrafter"/>
</dbReference>
<dbReference type="Proteomes" id="UP000009011">
    <property type="component" value="Chromosome"/>
</dbReference>
<dbReference type="EMBL" id="CP003557">
    <property type="protein sequence ID" value="AFN75723.1"/>
    <property type="molecule type" value="Genomic_DNA"/>
</dbReference>
<evidence type="ECO:0000256" key="1">
    <source>
        <dbReference type="ARBA" id="ARBA00022676"/>
    </source>
</evidence>
<dbReference type="CDD" id="cd03789">
    <property type="entry name" value="GT9_LPS_heptosyltransferase"/>
    <property type="match status" value="1"/>
</dbReference>
<reference evidence="3 4" key="1">
    <citation type="journal article" date="2013" name="PLoS ONE">
        <title>Genomic analysis of Melioribacter roseus, facultatively anaerobic organotrophic bacterium representing a novel deep lineage within Bacteriodetes/Chlorobi group.</title>
        <authorList>
            <person name="Kadnikov V.V."/>
            <person name="Mardanov A.V."/>
            <person name="Podosokorskaya O.A."/>
            <person name="Gavrilov S.N."/>
            <person name="Kublanov I.V."/>
            <person name="Beletsky A.V."/>
            <person name="Bonch-Osmolovskaya E.A."/>
            <person name="Ravin N.V."/>
        </authorList>
    </citation>
    <scope>NUCLEOTIDE SEQUENCE [LARGE SCALE GENOMIC DNA]</scope>
    <source>
        <strain evidence="4">JCM 17771 / P3M-2</strain>
    </source>
</reference>
<evidence type="ECO:0000313" key="4">
    <source>
        <dbReference type="Proteomes" id="UP000009011"/>
    </source>
</evidence>
<name>I7A3C5_MELRP</name>
<gene>
    <name evidence="3" type="ordered locus">MROS_2493</name>
</gene>
<dbReference type="RefSeq" id="WP_014857153.1">
    <property type="nucleotide sequence ID" value="NC_018178.1"/>
</dbReference>
<sequence length="357" mass="40813">MKKIEILLRKFLLNLFLLLKRKEKTRTAPNLNGNSNVVIIRLNRIGDALTSTPFIRLLKKHCDCNITVVCSKSNHFIFRQNGLTDNLIVYDKKQNNLAKIIRAISDINPDLLIDLHDDVSFTVSMLIAFSSAKCKMGFDKKNNKLFNARVPRPDSKIHHIVDRNLAFADSLGIDYGKDEVNIVYKPDANSVALVENFISKHGLKKKFLTGINISAGSDARFWGVERYGKLIDFLSNTFDTKVILLTDKKDMKKAEEISKGKILIFQDDKFDVFAAMVGSLDFLITPDTSIVHIASAFEIPLFGLYVKYKTDDIIWYPYKSEYEVVITENPDLSSVDYETVVNKLKPFFERIYHEKNT</sequence>
<dbReference type="PANTHER" id="PTHR30160:SF1">
    <property type="entry name" value="LIPOPOLYSACCHARIDE 1,2-N-ACETYLGLUCOSAMINETRANSFERASE-RELATED"/>
    <property type="match status" value="1"/>
</dbReference>
<protein>
    <submittedName>
        <fullName evidence="3">Family 9 glycosyl transferase</fullName>
    </submittedName>
</protein>
<dbReference type="STRING" id="1191523.MROS_2493"/>
<dbReference type="InterPro" id="IPR002201">
    <property type="entry name" value="Glyco_trans_9"/>
</dbReference>
<dbReference type="eggNOG" id="COG0859">
    <property type="taxonomic scope" value="Bacteria"/>
</dbReference>
<keyword evidence="2 3" id="KW-0808">Transferase</keyword>
<dbReference type="PANTHER" id="PTHR30160">
    <property type="entry name" value="TETRAACYLDISACCHARIDE 4'-KINASE-RELATED"/>
    <property type="match status" value="1"/>
</dbReference>
<dbReference type="HOGENOM" id="CLU_056162_2_0_10"/>
<dbReference type="Pfam" id="PF01075">
    <property type="entry name" value="Glyco_transf_9"/>
    <property type="match status" value="1"/>
</dbReference>
<dbReference type="Gene3D" id="3.40.50.2000">
    <property type="entry name" value="Glycogen Phosphorylase B"/>
    <property type="match status" value="2"/>
</dbReference>
<dbReference type="SUPFAM" id="SSF53756">
    <property type="entry name" value="UDP-Glycosyltransferase/glycogen phosphorylase"/>
    <property type="match status" value="1"/>
</dbReference>
<keyword evidence="4" id="KW-1185">Reference proteome</keyword>
<keyword evidence="1" id="KW-0328">Glycosyltransferase</keyword>